<dbReference type="EMBL" id="DXGE01000015">
    <property type="protein sequence ID" value="HIW85554.1"/>
    <property type="molecule type" value="Genomic_DNA"/>
</dbReference>
<reference evidence="2" key="2">
    <citation type="submission" date="2021-04" db="EMBL/GenBank/DDBJ databases">
        <authorList>
            <person name="Gilroy R."/>
        </authorList>
    </citation>
    <scope>NUCLEOTIDE SEQUENCE</scope>
    <source>
        <strain evidence="2">421</strain>
    </source>
</reference>
<evidence type="ECO:0000313" key="2">
    <source>
        <dbReference type="EMBL" id="HIW85554.1"/>
    </source>
</evidence>
<evidence type="ECO:0000313" key="3">
    <source>
        <dbReference type="Proteomes" id="UP000824205"/>
    </source>
</evidence>
<sequence>MNREKMLLKLSAAQFAMWEMRVYLDTHENCPEANKLYEKYTAEFNKLKREFEEKFGPITLGENNSDEWLKDPWPWDNDC</sequence>
<dbReference type="AlphaFoldDB" id="A0A9D1RDA8"/>
<proteinExistence type="predicted"/>
<evidence type="ECO:0000259" key="1">
    <source>
        <dbReference type="Pfam" id="PF12652"/>
    </source>
</evidence>
<feature type="domain" description="Protein CotJB" evidence="1">
    <location>
        <begin position="5"/>
        <end position="76"/>
    </location>
</feature>
<reference evidence="2" key="1">
    <citation type="journal article" date="2021" name="PeerJ">
        <title>Extensive microbial diversity within the chicken gut microbiome revealed by metagenomics and culture.</title>
        <authorList>
            <person name="Gilroy R."/>
            <person name="Ravi A."/>
            <person name="Getino M."/>
            <person name="Pursley I."/>
            <person name="Horton D.L."/>
            <person name="Alikhan N.F."/>
            <person name="Baker D."/>
            <person name="Gharbi K."/>
            <person name="Hall N."/>
            <person name="Watson M."/>
            <person name="Adriaenssens E.M."/>
            <person name="Foster-Nyarko E."/>
            <person name="Jarju S."/>
            <person name="Secka A."/>
            <person name="Antonio M."/>
            <person name="Oren A."/>
            <person name="Chaudhuri R.R."/>
            <person name="La Ragione R."/>
            <person name="Hildebrand F."/>
            <person name="Pallen M.J."/>
        </authorList>
    </citation>
    <scope>NUCLEOTIDE SEQUENCE</scope>
    <source>
        <strain evidence="2">421</strain>
    </source>
</reference>
<accession>A0A9D1RDA8</accession>
<keyword evidence="2" id="KW-0167">Capsid protein</keyword>
<dbReference type="Pfam" id="PF12652">
    <property type="entry name" value="CotJB"/>
    <property type="match status" value="1"/>
</dbReference>
<organism evidence="2 3">
    <name type="scientific">Candidatus Eubacterium faecipullorum</name>
    <dbReference type="NCBI Taxonomy" id="2838571"/>
    <lineage>
        <taxon>Bacteria</taxon>
        <taxon>Bacillati</taxon>
        <taxon>Bacillota</taxon>
        <taxon>Clostridia</taxon>
        <taxon>Eubacteriales</taxon>
        <taxon>Eubacteriaceae</taxon>
        <taxon>Eubacterium</taxon>
    </lineage>
</organism>
<keyword evidence="2" id="KW-0946">Virion</keyword>
<protein>
    <submittedName>
        <fullName evidence="2">Spore coat protein CotJB</fullName>
    </submittedName>
</protein>
<dbReference type="Proteomes" id="UP000824205">
    <property type="component" value="Unassembled WGS sequence"/>
</dbReference>
<gene>
    <name evidence="2" type="ORF">IAA48_03575</name>
</gene>
<comment type="caution">
    <text evidence="2">The sequence shown here is derived from an EMBL/GenBank/DDBJ whole genome shotgun (WGS) entry which is preliminary data.</text>
</comment>
<name>A0A9D1RDA8_9FIRM</name>
<dbReference type="InterPro" id="IPR024207">
    <property type="entry name" value="CotJB_dom"/>
</dbReference>